<dbReference type="SUPFAM" id="SSF46785">
    <property type="entry name" value="Winged helix' DNA-binding domain"/>
    <property type="match status" value="1"/>
</dbReference>
<accession>A0A4P6V163</accession>
<evidence type="ECO:0000256" key="3">
    <source>
        <dbReference type="ARBA" id="ARBA00023125"/>
    </source>
</evidence>
<evidence type="ECO:0000313" key="6">
    <source>
        <dbReference type="EMBL" id="QBK31082.1"/>
    </source>
</evidence>
<dbReference type="KEGG" id="rpod:E0E05_11035"/>
<dbReference type="PROSITE" id="PS50931">
    <property type="entry name" value="HTH_LYSR"/>
    <property type="match status" value="1"/>
</dbReference>
<dbReference type="GO" id="GO:0019619">
    <property type="term" value="P:3,4-dihydroxybenzoate catabolic process"/>
    <property type="evidence" value="ECO:0007669"/>
    <property type="project" value="InterPro"/>
</dbReference>
<dbReference type="InterPro" id="IPR050950">
    <property type="entry name" value="HTH-type_LysR_regulators"/>
</dbReference>
<gene>
    <name evidence="6" type="primary">pcaQ</name>
    <name evidence="6" type="ORF">E0E05_11035</name>
</gene>
<dbReference type="OrthoDB" id="9814165at2"/>
<sequence length="312" mass="33158">MEGHRRIKLRHLKSFCEIVRLGSFKQAADALALTQPAISRTMAELEQMVGAPLLTRNRGGVALTAEGEVFLHFAQMGLNAIQQGMARLDRMKTGEPAGIRIGALPSVAAALLPRAVRSFAELAPGVAVTVQDGPHEFLVDRLRRGDLDVVVGRLGPPETMASLTFTQLYLEHVALVVRPGHPLAGSADLTRIAAFPVIYPPTSAAIRPLVDRLMIANGMAEPPRAIESVSGAFGRSLVMQSDAVWIISSGVVAQDLEAGRLVRLPVDTTLTAGPVGLMVRADEERPPSVQLFGRAVAAALQADQSGRLASPP</sequence>
<reference evidence="6 7" key="1">
    <citation type="journal article" date="2017" name="Int. J. Syst. Evol. Microbiol.">
        <title>Roseitalea porphyridii gen. nov., sp. nov., isolated from a red alga, and reclassification of Hoeflea suaedae Chung et al. 2013 as Pseudohoeflea suaedae gen. nov., comb. nov.</title>
        <authorList>
            <person name="Hyeon J.W."/>
            <person name="Jeong S.E."/>
            <person name="Baek K."/>
            <person name="Jeon C.O."/>
        </authorList>
    </citation>
    <scope>NUCLEOTIDE SEQUENCE [LARGE SCALE GENOMIC DNA]</scope>
    <source>
        <strain evidence="6 7">MA7-20</strain>
    </source>
</reference>
<dbReference type="InterPro" id="IPR036390">
    <property type="entry name" value="WH_DNA-bd_sf"/>
</dbReference>
<evidence type="ECO:0000256" key="2">
    <source>
        <dbReference type="ARBA" id="ARBA00023015"/>
    </source>
</evidence>
<dbReference type="PANTHER" id="PTHR30419:SF8">
    <property type="entry name" value="NITROGEN ASSIMILATION TRANSCRIPTIONAL ACTIVATOR-RELATED"/>
    <property type="match status" value="1"/>
</dbReference>
<evidence type="ECO:0000313" key="7">
    <source>
        <dbReference type="Proteomes" id="UP000293719"/>
    </source>
</evidence>
<comment type="similarity">
    <text evidence="1">Belongs to the LysR transcriptional regulatory family.</text>
</comment>
<keyword evidence="3" id="KW-0238">DNA-binding</keyword>
<keyword evidence="2" id="KW-0805">Transcription regulation</keyword>
<name>A0A4P6V163_9HYPH</name>
<dbReference type="InterPro" id="IPR000847">
    <property type="entry name" value="LysR_HTH_N"/>
</dbReference>
<dbReference type="PANTHER" id="PTHR30419">
    <property type="entry name" value="HTH-TYPE TRANSCRIPTIONAL REGULATOR YBHD"/>
    <property type="match status" value="1"/>
</dbReference>
<protein>
    <submittedName>
        <fullName evidence="6">Pca operon transcription factor PcaQ</fullName>
    </submittedName>
</protein>
<dbReference type="Gene3D" id="1.10.10.10">
    <property type="entry name" value="Winged helix-like DNA-binding domain superfamily/Winged helix DNA-binding domain"/>
    <property type="match status" value="1"/>
</dbReference>
<dbReference type="Pfam" id="PF00126">
    <property type="entry name" value="HTH_1"/>
    <property type="match status" value="1"/>
</dbReference>
<dbReference type="AlphaFoldDB" id="A0A4P6V163"/>
<dbReference type="GO" id="GO:0003700">
    <property type="term" value="F:DNA-binding transcription factor activity"/>
    <property type="evidence" value="ECO:0007669"/>
    <property type="project" value="InterPro"/>
</dbReference>
<dbReference type="InterPro" id="IPR005119">
    <property type="entry name" value="LysR_subst-bd"/>
</dbReference>
<dbReference type="EMBL" id="CP036532">
    <property type="protein sequence ID" value="QBK31082.1"/>
    <property type="molecule type" value="Genomic_DNA"/>
</dbReference>
<organism evidence="6 7">
    <name type="scientific">Roseitalea porphyridii</name>
    <dbReference type="NCBI Taxonomy" id="1852022"/>
    <lineage>
        <taxon>Bacteria</taxon>
        <taxon>Pseudomonadati</taxon>
        <taxon>Pseudomonadota</taxon>
        <taxon>Alphaproteobacteria</taxon>
        <taxon>Hyphomicrobiales</taxon>
        <taxon>Ahrensiaceae</taxon>
        <taxon>Roseitalea</taxon>
    </lineage>
</organism>
<keyword evidence="7" id="KW-1185">Reference proteome</keyword>
<evidence type="ECO:0000256" key="1">
    <source>
        <dbReference type="ARBA" id="ARBA00009437"/>
    </source>
</evidence>
<dbReference type="InterPro" id="IPR012787">
    <property type="entry name" value="TF_PcaQ"/>
</dbReference>
<dbReference type="Proteomes" id="UP000293719">
    <property type="component" value="Chromosome"/>
</dbReference>
<dbReference type="SUPFAM" id="SSF53850">
    <property type="entry name" value="Periplasmic binding protein-like II"/>
    <property type="match status" value="1"/>
</dbReference>
<evidence type="ECO:0000259" key="5">
    <source>
        <dbReference type="PROSITE" id="PS50931"/>
    </source>
</evidence>
<dbReference type="Gene3D" id="3.40.190.10">
    <property type="entry name" value="Periplasmic binding protein-like II"/>
    <property type="match status" value="2"/>
</dbReference>
<dbReference type="FunFam" id="1.10.10.10:FF:000001">
    <property type="entry name" value="LysR family transcriptional regulator"/>
    <property type="match status" value="1"/>
</dbReference>
<dbReference type="GO" id="GO:0003677">
    <property type="term" value="F:DNA binding"/>
    <property type="evidence" value="ECO:0007669"/>
    <property type="project" value="UniProtKB-KW"/>
</dbReference>
<feature type="domain" description="HTH lysR-type" evidence="5">
    <location>
        <begin position="7"/>
        <end position="64"/>
    </location>
</feature>
<dbReference type="PRINTS" id="PR00039">
    <property type="entry name" value="HTHLYSR"/>
</dbReference>
<dbReference type="Pfam" id="PF03466">
    <property type="entry name" value="LysR_substrate"/>
    <property type="match status" value="1"/>
</dbReference>
<dbReference type="GO" id="GO:0045893">
    <property type="term" value="P:positive regulation of DNA-templated transcription"/>
    <property type="evidence" value="ECO:0007669"/>
    <property type="project" value="InterPro"/>
</dbReference>
<dbReference type="NCBIfam" id="TIGR02424">
    <property type="entry name" value="TF_pcaQ"/>
    <property type="match status" value="1"/>
</dbReference>
<keyword evidence="4" id="KW-0804">Transcription</keyword>
<proteinExistence type="inferred from homology"/>
<dbReference type="GeneID" id="90767832"/>
<dbReference type="GO" id="GO:0005829">
    <property type="term" value="C:cytosol"/>
    <property type="evidence" value="ECO:0007669"/>
    <property type="project" value="TreeGrafter"/>
</dbReference>
<evidence type="ECO:0000256" key="4">
    <source>
        <dbReference type="ARBA" id="ARBA00023163"/>
    </source>
</evidence>
<dbReference type="RefSeq" id="WP_131616758.1">
    <property type="nucleotide sequence ID" value="NZ_CP036532.1"/>
</dbReference>
<dbReference type="InterPro" id="IPR036388">
    <property type="entry name" value="WH-like_DNA-bd_sf"/>
</dbReference>